<dbReference type="SMART" id="SM00530">
    <property type="entry name" value="HTH_XRE"/>
    <property type="match status" value="1"/>
</dbReference>
<dbReference type="CDD" id="cd00093">
    <property type="entry name" value="HTH_XRE"/>
    <property type="match status" value="1"/>
</dbReference>
<dbReference type="InterPro" id="IPR001387">
    <property type="entry name" value="Cro/C1-type_HTH"/>
</dbReference>
<protein>
    <submittedName>
        <fullName evidence="2">XRE family transcriptional regulator</fullName>
    </submittedName>
</protein>
<sequence>MSHAFNNYEQVVGKAHIDRLKQEAALAAAIKTKRQQQGLSQQALADAIGKPKSTIGRIEAGITVPQVSTLLAIANVLHTTFSIGEHPTDTNDKVSL</sequence>
<proteinExistence type="predicted"/>
<dbReference type="OrthoDB" id="2322940at2"/>
<comment type="caution">
    <text evidence="2">The sequence shown here is derived from an EMBL/GenBank/DDBJ whole genome shotgun (WGS) entry which is preliminary data.</text>
</comment>
<evidence type="ECO:0000259" key="1">
    <source>
        <dbReference type="PROSITE" id="PS50943"/>
    </source>
</evidence>
<feature type="domain" description="HTH cro/C1-type" evidence="1">
    <location>
        <begin position="30"/>
        <end position="86"/>
    </location>
</feature>
<dbReference type="SUPFAM" id="SSF47413">
    <property type="entry name" value="lambda repressor-like DNA-binding domains"/>
    <property type="match status" value="1"/>
</dbReference>
<dbReference type="RefSeq" id="WP_105958043.1">
    <property type="nucleotide sequence ID" value="NZ_PVNS01000003.1"/>
</dbReference>
<dbReference type="Pfam" id="PF01381">
    <property type="entry name" value="HTH_3"/>
    <property type="match status" value="1"/>
</dbReference>
<dbReference type="AlphaFoldDB" id="A0A2P6MJD5"/>
<accession>A0A2P6MJD5</accession>
<dbReference type="GO" id="GO:0003677">
    <property type="term" value="F:DNA binding"/>
    <property type="evidence" value="ECO:0007669"/>
    <property type="project" value="InterPro"/>
</dbReference>
<dbReference type="InterPro" id="IPR010982">
    <property type="entry name" value="Lambda_DNA-bd_dom_sf"/>
</dbReference>
<evidence type="ECO:0000313" key="2">
    <source>
        <dbReference type="EMBL" id="PRO66404.1"/>
    </source>
</evidence>
<dbReference type="Gene3D" id="1.10.260.40">
    <property type="entry name" value="lambda repressor-like DNA-binding domains"/>
    <property type="match status" value="1"/>
</dbReference>
<name>A0A2P6MJD5_ALKUR</name>
<organism evidence="2 3">
    <name type="scientific">Alkalicoccus urumqiensis</name>
    <name type="common">Bacillus urumqiensis</name>
    <dbReference type="NCBI Taxonomy" id="1548213"/>
    <lineage>
        <taxon>Bacteria</taxon>
        <taxon>Bacillati</taxon>
        <taxon>Bacillota</taxon>
        <taxon>Bacilli</taxon>
        <taxon>Bacillales</taxon>
        <taxon>Bacillaceae</taxon>
        <taxon>Alkalicoccus</taxon>
    </lineage>
</organism>
<evidence type="ECO:0000313" key="3">
    <source>
        <dbReference type="Proteomes" id="UP000243650"/>
    </source>
</evidence>
<reference evidence="2 3" key="1">
    <citation type="submission" date="2018-03" db="EMBL/GenBank/DDBJ databases">
        <title>Bacillus urumqiensis sp. nov., a moderately haloalkaliphilic bacterium isolated from a salt lake.</title>
        <authorList>
            <person name="Zhao B."/>
            <person name="Liao Z."/>
        </authorList>
    </citation>
    <scope>NUCLEOTIDE SEQUENCE [LARGE SCALE GENOMIC DNA]</scope>
    <source>
        <strain evidence="2 3">BZ-SZ-XJ18</strain>
    </source>
</reference>
<keyword evidence="3" id="KW-1185">Reference proteome</keyword>
<dbReference type="PROSITE" id="PS50943">
    <property type="entry name" value="HTH_CROC1"/>
    <property type="match status" value="1"/>
</dbReference>
<dbReference type="EMBL" id="PVNS01000003">
    <property type="protein sequence ID" value="PRO66404.1"/>
    <property type="molecule type" value="Genomic_DNA"/>
</dbReference>
<dbReference type="Proteomes" id="UP000243650">
    <property type="component" value="Unassembled WGS sequence"/>
</dbReference>
<gene>
    <name evidence="2" type="ORF">C6I21_03425</name>
</gene>